<dbReference type="InterPro" id="IPR036985">
    <property type="entry name" value="Transglutaminase-like_sf"/>
</dbReference>
<gene>
    <name evidence="1" type="ORF">ZHAS_00014993</name>
</gene>
<dbReference type="STRING" id="74873.A0A084W9U0"/>
<dbReference type="Gene3D" id="3.90.260.10">
    <property type="entry name" value="Transglutaminase-like"/>
    <property type="match status" value="1"/>
</dbReference>
<name>A0A084W9U0_ANOSI</name>
<dbReference type="EnsemblMetazoa" id="ASIC014993-RA">
    <property type="protein sequence ID" value="ASIC014993-PA"/>
    <property type="gene ID" value="ASIC014993"/>
</dbReference>
<dbReference type="VEuPathDB" id="VectorBase:ASIS005226"/>
<dbReference type="EMBL" id="KE525325">
    <property type="protein sequence ID" value="KFB46984.1"/>
    <property type="molecule type" value="Genomic_DNA"/>
</dbReference>
<proteinExistence type="predicted"/>
<dbReference type="VEuPathDB" id="VectorBase:ASIC014993"/>
<accession>A0A084W9U0</accession>
<dbReference type="AlphaFoldDB" id="A0A084W9U0"/>
<evidence type="ECO:0000313" key="2">
    <source>
        <dbReference type="EnsemblMetazoa" id="ASIC014993-PA"/>
    </source>
</evidence>
<evidence type="ECO:0000313" key="3">
    <source>
        <dbReference type="Proteomes" id="UP000030765"/>
    </source>
</evidence>
<sequence length="93" mass="10665">MNREKRNSQINLHKTSLLCWIGHGTYVNNELRKPSLMQFARKKLLPGAMAHYRVDRRSVPDVRAKTDPFAYLNQPPDALVASDNCTHAGRHCH</sequence>
<reference evidence="2" key="2">
    <citation type="submission" date="2020-05" db="UniProtKB">
        <authorList>
            <consortium name="EnsemblMetazoa"/>
        </authorList>
    </citation>
    <scope>IDENTIFICATION</scope>
</reference>
<evidence type="ECO:0000313" key="1">
    <source>
        <dbReference type="EMBL" id="KFB46984.1"/>
    </source>
</evidence>
<dbReference type="Proteomes" id="UP000030765">
    <property type="component" value="Unassembled WGS sequence"/>
</dbReference>
<reference evidence="1 3" key="1">
    <citation type="journal article" date="2014" name="BMC Genomics">
        <title>Genome sequence of Anopheles sinensis provides insight into genetics basis of mosquito competence for malaria parasites.</title>
        <authorList>
            <person name="Zhou D."/>
            <person name="Zhang D."/>
            <person name="Ding G."/>
            <person name="Shi L."/>
            <person name="Hou Q."/>
            <person name="Ye Y."/>
            <person name="Xu Y."/>
            <person name="Zhou H."/>
            <person name="Xiong C."/>
            <person name="Li S."/>
            <person name="Yu J."/>
            <person name="Hong S."/>
            <person name="Yu X."/>
            <person name="Zou P."/>
            <person name="Chen C."/>
            <person name="Chang X."/>
            <person name="Wang W."/>
            <person name="Lv Y."/>
            <person name="Sun Y."/>
            <person name="Ma L."/>
            <person name="Shen B."/>
            <person name="Zhu C."/>
        </authorList>
    </citation>
    <scope>NUCLEOTIDE SEQUENCE [LARGE SCALE GENOMIC DNA]</scope>
</reference>
<keyword evidence="3" id="KW-1185">Reference proteome</keyword>
<dbReference type="EMBL" id="ATLV01021913">
    <property type="status" value="NOT_ANNOTATED_CDS"/>
    <property type="molecule type" value="Genomic_DNA"/>
</dbReference>
<dbReference type="EMBL" id="ATLV01021912">
    <property type="status" value="NOT_ANNOTATED_CDS"/>
    <property type="molecule type" value="Genomic_DNA"/>
</dbReference>
<organism evidence="1">
    <name type="scientific">Anopheles sinensis</name>
    <name type="common">Mosquito</name>
    <dbReference type="NCBI Taxonomy" id="74873"/>
    <lineage>
        <taxon>Eukaryota</taxon>
        <taxon>Metazoa</taxon>
        <taxon>Ecdysozoa</taxon>
        <taxon>Arthropoda</taxon>
        <taxon>Hexapoda</taxon>
        <taxon>Insecta</taxon>
        <taxon>Pterygota</taxon>
        <taxon>Neoptera</taxon>
        <taxon>Endopterygota</taxon>
        <taxon>Diptera</taxon>
        <taxon>Nematocera</taxon>
        <taxon>Culicoidea</taxon>
        <taxon>Culicidae</taxon>
        <taxon>Anophelinae</taxon>
        <taxon>Anopheles</taxon>
    </lineage>
</organism>
<protein>
    <submittedName>
        <fullName evidence="1 2">Uncharacterized protein</fullName>
    </submittedName>
</protein>